<dbReference type="Pfam" id="PF07561">
    <property type="entry name" value="DUF1540"/>
    <property type="match status" value="1"/>
</dbReference>
<organism evidence="2 3">
    <name type="scientific">Hungatella hathewayi</name>
    <dbReference type="NCBI Taxonomy" id="154046"/>
    <lineage>
        <taxon>Bacteria</taxon>
        <taxon>Bacillati</taxon>
        <taxon>Bacillota</taxon>
        <taxon>Clostridia</taxon>
        <taxon>Lachnospirales</taxon>
        <taxon>Lachnospiraceae</taxon>
        <taxon>Hungatella</taxon>
    </lineage>
</organism>
<proteinExistence type="predicted"/>
<dbReference type="Proteomes" id="UP000095651">
    <property type="component" value="Unassembled WGS sequence"/>
</dbReference>
<feature type="domain" description="DUF1540" evidence="1">
    <location>
        <begin position="10"/>
        <end position="52"/>
    </location>
</feature>
<dbReference type="RefSeq" id="WP_070102457.1">
    <property type="nucleotide sequence ID" value="NZ_CABIXC010000009.1"/>
</dbReference>
<dbReference type="EMBL" id="CYZE01000009">
    <property type="protein sequence ID" value="CUO61628.1"/>
    <property type="molecule type" value="Genomic_DNA"/>
</dbReference>
<evidence type="ECO:0000313" key="2">
    <source>
        <dbReference type="EMBL" id="CUO61628.1"/>
    </source>
</evidence>
<reference evidence="2 3" key="1">
    <citation type="submission" date="2015-09" db="EMBL/GenBank/DDBJ databases">
        <authorList>
            <consortium name="Pathogen Informatics"/>
        </authorList>
    </citation>
    <scope>NUCLEOTIDE SEQUENCE [LARGE SCALE GENOMIC DNA]</scope>
    <source>
        <strain evidence="2 3">2789STDY5608850</strain>
    </source>
</reference>
<dbReference type="InterPro" id="IPR011437">
    <property type="entry name" value="DUF1540"/>
</dbReference>
<evidence type="ECO:0000313" key="3">
    <source>
        <dbReference type="Proteomes" id="UP000095651"/>
    </source>
</evidence>
<gene>
    <name evidence="2" type="ORF">ERS852407_03362</name>
</gene>
<name>A0A174GKE9_9FIRM</name>
<accession>A0A174GKE9</accession>
<protein>
    <submittedName>
        <fullName evidence="2">Protein of uncharacterized function (DUF1540)</fullName>
    </submittedName>
</protein>
<dbReference type="GeneID" id="86063112"/>
<sequence length="56" mass="6297">MLVNGKNECIHCTINNCTYHAKNEDYCTLEAIKVGTHESNPTMKECTDCESFVNKA</sequence>
<dbReference type="AlphaFoldDB" id="A0A174GKE9"/>
<evidence type="ECO:0000259" key="1">
    <source>
        <dbReference type="Pfam" id="PF07561"/>
    </source>
</evidence>